<evidence type="ECO:0000256" key="4">
    <source>
        <dbReference type="ARBA" id="ARBA00022676"/>
    </source>
</evidence>
<evidence type="ECO:0000256" key="5">
    <source>
        <dbReference type="ARBA" id="ARBA00022679"/>
    </source>
</evidence>
<evidence type="ECO:0000256" key="6">
    <source>
        <dbReference type="ARBA" id="ARBA00023277"/>
    </source>
</evidence>
<dbReference type="GO" id="GO:0006006">
    <property type="term" value="P:glucose metabolic process"/>
    <property type="evidence" value="ECO:0007669"/>
    <property type="project" value="UniProtKB-KW"/>
</dbReference>
<sequence length="430" mass="46293">MDLPERGALDLLPVIGPDRTETLRDGLRAAAKSLSGRTVWQINTTATGGGVAELSFSLLPYARGVGIDARWLVLAGDSRFVDVGKRLCLLLYGHEVAEPDEAGYAHYAEVCDEAAAHLAARLRPGDVVVLHDPQTAGMAPVLRRAGARVVWRCHIGSDLPTAAETWERLHPWLRAAELLVFSTRRHIPGPLRDSPVRVIPPSIDPLSPKNRDMDAAQATQLLGKVGLSVGISPLVAQISRWDVLKDMPGVMTAFRTALHASDAHLVLAGPDVTAIADDPGGAAVLRDCHARWLGLPRSERDRIHLISVPMSDPAENAAIVSALQRNATVVVQKSLAEGFGLTVTEAMWKARPVLASAVGGIADQIDDEHEGLLVTDPHDHAAVGRQLSRLLADPALAARLGTAARRRVHGDFLPDRHLLQWARAVRDLID</sequence>
<dbReference type="InterPro" id="IPR052078">
    <property type="entry name" value="Trehalose_Metab_GTase"/>
</dbReference>
<keyword evidence="6" id="KW-0119">Carbohydrate metabolism</keyword>
<feature type="domain" description="Trehalose synthase N-terminal" evidence="8">
    <location>
        <begin position="41"/>
        <end position="186"/>
    </location>
</feature>
<dbReference type="Pfam" id="PF21269">
    <property type="entry name" value="TreT_GT1"/>
    <property type="match status" value="1"/>
</dbReference>
<dbReference type="SUPFAM" id="SSF53756">
    <property type="entry name" value="UDP-Glycosyltransferase/glycogen phosphorylase"/>
    <property type="match status" value="1"/>
</dbReference>
<organism evidence="9 10">
    <name type="scientific">Streptomyces cupreus</name>
    <dbReference type="NCBI Taxonomy" id="2759956"/>
    <lineage>
        <taxon>Bacteria</taxon>
        <taxon>Bacillati</taxon>
        <taxon>Actinomycetota</taxon>
        <taxon>Actinomycetes</taxon>
        <taxon>Kitasatosporales</taxon>
        <taxon>Streptomycetaceae</taxon>
        <taxon>Streptomyces</taxon>
    </lineage>
</organism>
<dbReference type="Pfam" id="PF00534">
    <property type="entry name" value="Glycos_transf_1"/>
    <property type="match status" value="1"/>
</dbReference>
<feature type="domain" description="Glycosyl transferase family 1" evidence="7">
    <location>
        <begin position="320"/>
        <end position="407"/>
    </location>
</feature>
<keyword evidence="3" id="KW-0313">Glucose metabolism</keyword>
<evidence type="ECO:0000256" key="1">
    <source>
        <dbReference type="ARBA" id="ARBA00009481"/>
    </source>
</evidence>
<keyword evidence="4" id="KW-0328">Glycosyltransferase</keyword>
<comment type="similarity">
    <text evidence="1">Belongs to the glycosyltransferase group 1 family. Glycosyltransferase 4 subfamily.</text>
</comment>
<evidence type="ECO:0000313" key="9">
    <source>
        <dbReference type="EMBL" id="MBC2900816.1"/>
    </source>
</evidence>
<evidence type="ECO:0000256" key="2">
    <source>
        <dbReference type="ARBA" id="ARBA00011738"/>
    </source>
</evidence>
<dbReference type="AlphaFoldDB" id="A0A7X1M7N4"/>
<dbReference type="Proteomes" id="UP000584670">
    <property type="component" value="Unassembled WGS sequence"/>
</dbReference>
<dbReference type="PANTHER" id="PTHR47779">
    <property type="entry name" value="SYNTHASE (CCG-9), PUTATIVE (AFU_ORTHOLOGUE AFUA_3G12100)-RELATED"/>
    <property type="match status" value="1"/>
</dbReference>
<keyword evidence="5 9" id="KW-0808">Transferase</keyword>
<dbReference type="InterPro" id="IPR001296">
    <property type="entry name" value="Glyco_trans_1"/>
</dbReference>
<comment type="caution">
    <text evidence="9">The sequence shown here is derived from an EMBL/GenBank/DDBJ whole genome shotgun (WGS) entry which is preliminary data.</text>
</comment>
<dbReference type="GO" id="GO:0016757">
    <property type="term" value="F:glycosyltransferase activity"/>
    <property type="evidence" value="ECO:0007669"/>
    <property type="project" value="UniProtKB-KW"/>
</dbReference>
<name>A0A7X1M7N4_9ACTN</name>
<dbReference type="Gene3D" id="3.40.50.2000">
    <property type="entry name" value="Glycogen Phosphorylase B"/>
    <property type="match status" value="2"/>
</dbReference>
<evidence type="ECO:0000259" key="8">
    <source>
        <dbReference type="Pfam" id="PF21269"/>
    </source>
</evidence>
<reference evidence="9 10" key="1">
    <citation type="submission" date="2020-08" db="EMBL/GenBank/DDBJ databases">
        <title>Streptomyces sp. PSKA01 genome sequencing and assembly.</title>
        <authorList>
            <person name="Mandal S."/>
            <person name="Maiti P.K."/>
            <person name="Das P."/>
        </authorList>
    </citation>
    <scope>NUCLEOTIDE SEQUENCE [LARGE SCALE GENOMIC DNA]</scope>
    <source>
        <strain evidence="9 10">PSKA01</strain>
    </source>
</reference>
<protein>
    <submittedName>
        <fullName evidence="9">Glycosyltransferase</fullName>
    </submittedName>
</protein>
<keyword evidence="10" id="KW-1185">Reference proteome</keyword>
<evidence type="ECO:0000256" key="3">
    <source>
        <dbReference type="ARBA" id="ARBA00022526"/>
    </source>
</evidence>
<dbReference type="EMBL" id="JACMSF010000003">
    <property type="protein sequence ID" value="MBC2900816.1"/>
    <property type="molecule type" value="Genomic_DNA"/>
</dbReference>
<evidence type="ECO:0000259" key="7">
    <source>
        <dbReference type="Pfam" id="PF00534"/>
    </source>
</evidence>
<evidence type="ECO:0000313" key="10">
    <source>
        <dbReference type="Proteomes" id="UP000584670"/>
    </source>
</evidence>
<dbReference type="RefSeq" id="WP_186280722.1">
    <property type="nucleotide sequence ID" value="NZ_JACMSF010000003.1"/>
</dbReference>
<dbReference type="InterPro" id="IPR049438">
    <property type="entry name" value="TreT_GT1"/>
</dbReference>
<accession>A0A7X1M7N4</accession>
<gene>
    <name evidence="9" type="ORF">H4N64_04205</name>
</gene>
<comment type="subunit">
    <text evidence="2">Homodimer.</text>
</comment>
<dbReference type="PANTHER" id="PTHR47779:SF1">
    <property type="entry name" value="SYNTHASE (CCG-9), PUTATIVE (AFU_ORTHOLOGUE AFUA_3G12100)-RELATED"/>
    <property type="match status" value="1"/>
</dbReference>
<proteinExistence type="inferred from homology"/>